<feature type="domain" description="Carboxymuconolactone decarboxylase-like" evidence="1">
    <location>
        <begin position="24"/>
        <end position="101"/>
    </location>
</feature>
<dbReference type="KEGG" id="elio:KO353_00325"/>
<evidence type="ECO:0000313" key="2">
    <source>
        <dbReference type="EMBL" id="QXM24776.1"/>
    </source>
</evidence>
<protein>
    <submittedName>
        <fullName evidence="2">Carboxymuconolactone decarboxylase family protein</fullName>
    </submittedName>
</protein>
<dbReference type="PANTHER" id="PTHR33930:SF2">
    <property type="entry name" value="BLR3452 PROTEIN"/>
    <property type="match status" value="1"/>
</dbReference>
<dbReference type="AlphaFoldDB" id="A0A975YJM1"/>
<keyword evidence="3" id="KW-1185">Reference proteome</keyword>
<dbReference type="GO" id="GO:0051920">
    <property type="term" value="F:peroxiredoxin activity"/>
    <property type="evidence" value="ECO:0007669"/>
    <property type="project" value="InterPro"/>
</dbReference>
<dbReference type="Proteomes" id="UP000694001">
    <property type="component" value="Chromosome"/>
</dbReference>
<sequence>MLKDWLGFRTTLRGAVAHLTKAHPEIIKGFGALNHASKQTKHLDAKTREFIALGVAITTHCEGCINAHVEAALKAGATREEIAEALGVAIALNAGAALTYAGYVMDAVEAHTAEARGTAP</sequence>
<reference evidence="2" key="1">
    <citation type="submission" date="2021-06" db="EMBL/GenBank/DDBJ databases">
        <title>Elioraea tepida, sp. nov., a moderately thermophilic aerobic anoxygenic phototrophic bacterium isolated from an alkaline siliceous hot spring mat community in Yellowstone National Park, WY, USA.</title>
        <authorList>
            <person name="Saini M.K."/>
            <person name="Yoshida S."/>
            <person name="Sebastian A."/>
            <person name="Hirose S."/>
            <person name="Hara E."/>
            <person name="Tamaki H."/>
            <person name="Soulier N.T."/>
            <person name="Albert I."/>
            <person name="Hanada S."/>
            <person name="Bryant D.A."/>
            <person name="Tank M."/>
        </authorList>
    </citation>
    <scope>NUCLEOTIDE SEQUENCE</scope>
    <source>
        <strain evidence="2">MS-P2</strain>
    </source>
</reference>
<dbReference type="PANTHER" id="PTHR33930">
    <property type="entry name" value="ALKYL HYDROPEROXIDE REDUCTASE AHPD"/>
    <property type="match status" value="1"/>
</dbReference>
<dbReference type="EMBL" id="CP076448">
    <property type="protein sequence ID" value="QXM24776.1"/>
    <property type="molecule type" value="Genomic_DNA"/>
</dbReference>
<dbReference type="InterPro" id="IPR003779">
    <property type="entry name" value="CMD-like"/>
</dbReference>
<name>A0A975YJM1_9PROT</name>
<proteinExistence type="predicted"/>
<organism evidence="2 3">
    <name type="scientific">Elioraea tepida</name>
    <dbReference type="NCBI Taxonomy" id="2843330"/>
    <lineage>
        <taxon>Bacteria</taxon>
        <taxon>Pseudomonadati</taxon>
        <taxon>Pseudomonadota</taxon>
        <taxon>Alphaproteobacteria</taxon>
        <taxon>Acetobacterales</taxon>
        <taxon>Elioraeaceae</taxon>
        <taxon>Elioraea</taxon>
    </lineage>
</organism>
<dbReference type="InterPro" id="IPR004675">
    <property type="entry name" value="AhpD_core"/>
</dbReference>
<gene>
    <name evidence="2" type="ORF">KO353_00325</name>
</gene>
<evidence type="ECO:0000313" key="3">
    <source>
        <dbReference type="Proteomes" id="UP000694001"/>
    </source>
</evidence>
<dbReference type="Pfam" id="PF02627">
    <property type="entry name" value="CMD"/>
    <property type="match status" value="1"/>
</dbReference>
<dbReference type="RefSeq" id="WP_218285833.1">
    <property type="nucleotide sequence ID" value="NZ_CP076448.1"/>
</dbReference>
<dbReference type="NCBIfam" id="TIGR00778">
    <property type="entry name" value="ahpD_dom"/>
    <property type="match status" value="1"/>
</dbReference>
<evidence type="ECO:0000259" key="1">
    <source>
        <dbReference type="Pfam" id="PF02627"/>
    </source>
</evidence>
<accession>A0A975YJM1</accession>